<feature type="compositionally biased region" description="Low complexity" evidence="3">
    <location>
        <begin position="47"/>
        <end position="59"/>
    </location>
</feature>
<evidence type="ECO:0000256" key="1">
    <source>
        <dbReference type="ARBA" id="ARBA00023270"/>
    </source>
</evidence>
<keyword evidence="4" id="KW-0732">Signal</keyword>
<reference evidence="5 6" key="1">
    <citation type="submission" date="2024-10" db="EMBL/GenBank/DDBJ databases">
        <title>Updated reference genomes for cyclostephanoid diatoms.</title>
        <authorList>
            <person name="Roberts W.R."/>
            <person name="Alverson A.J."/>
        </authorList>
    </citation>
    <scope>NUCLEOTIDE SEQUENCE [LARGE SCALE GENOMIC DNA]</scope>
    <source>
        <strain evidence="5 6">AJA228-03</strain>
    </source>
</reference>
<accession>A0ABD3RXI4</accession>
<evidence type="ECO:0000313" key="6">
    <source>
        <dbReference type="Proteomes" id="UP001530377"/>
    </source>
</evidence>
<dbReference type="EC" id="2.2.1.2" evidence="2"/>
<organism evidence="5 6">
    <name type="scientific">Cyclostephanos tholiformis</name>
    <dbReference type="NCBI Taxonomy" id="382380"/>
    <lineage>
        <taxon>Eukaryota</taxon>
        <taxon>Sar</taxon>
        <taxon>Stramenopiles</taxon>
        <taxon>Ochrophyta</taxon>
        <taxon>Bacillariophyta</taxon>
        <taxon>Coscinodiscophyceae</taxon>
        <taxon>Thalassiosirophycidae</taxon>
        <taxon>Stephanodiscales</taxon>
        <taxon>Stephanodiscaceae</taxon>
        <taxon>Cyclostephanos</taxon>
    </lineage>
</organism>
<name>A0ABD3RXI4_9STRA</name>
<dbReference type="EMBL" id="JALLPB020000125">
    <property type="protein sequence ID" value="KAL3816935.1"/>
    <property type="molecule type" value="Genomic_DNA"/>
</dbReference>
<gene>
    <name evidence="5" type="ORF">ACHAXA_009795</name>
</gene>
<evidence type="ECO:0000256" key="4">
    <source>
        <dbReference type="SAM" id="SignalP"/>
    </source>
</evidence>
<dbReference type="Proteomes" id="UP001530377">
    <property type="component" value="Unassembled WGS sequence"/>
</dbReference>
<dbReference type="GO" id="GO:0006098">
    <property type="term" value="P:pentose-phosphate shunt"/>
    <property type="evidence" value="ECO:0007669"/>
    <property type="project" value="UniProtKB-KW"/>
</dbReference>
<keyword evidence="6" id="KW-1185">Reference proteome</keyword>
<feature type="region of interest" description="Disordered" evidence="3">
    <location>
        <begin position="25"/>
        <end position="73"/>
    </location>
</feature>
<proteinExistence type="predicted"/>
<dbReference type="SUPFAM" id="SSF51569">
    <property type="entry name" value="Aldolase"/>
    <property type="match status" value="1"/>
</dbReference>
<feature type="chain" id="PRO_5044798062" description="Transaldolase" evidence="4">
    <location>
        <begin position="23"/>
        <end position="430"/>
    </location>
</feature>
<comment type="caution">
    <text evidence="5">The sequence shown here is derived from an EMBL/GenBank/DDBJ whole genome shotgun (WGS) entry which is preliminary data.</text>
</comment>
<evidence type="ECO:0000256" key="2">
    <source>
        <dbReference type="RuleBase" id="RU000501"/>
    </source>
</evidence>
<dbReference type="PROSITE" id="PS00958">
    <property type="entry name" value="TRANSALDOLASE_2"/>
    <property type="match status" value="1"/>
</dbReference>
<dbReference type="InterPro" id="IPR001585">
    <property type="entry name" value="TAL/FSA"/>
</dbReference>
<protein>
    <recommendedName>
        <fullName evidence="2">Transaldolase</fullName>
        <ecNumber evidence="2">2.2.1.2</ecNumber>
    </recommendedName>
</protein>
<dbReference type="InterPro" id="IPR018225">
    <property type="entry name" value="Transaldolase_AS"/>
</dbReference>
<dbReference type="PANTHER" id="PTHR10683:SF18">
    <property type="entry name" value="TRANSALDOLASE"/>
    <property type="match status" value="1"/>
</dbReference>
<comment type="catalytic activity">
    <reaction evidence="2">
        <text>D-sedoheptulose 7-phosphate + D-glyceraldehyde 3-phosphate = D-erythrose 4-phosphate + beta-D-fructose 6-phosphate</text>
        <dbReference type="Rhea" id="RHEA:17053"/>
        <dbReference type="ChEBI" id="CHEBI:16897"/>
        <dbReference type="ChEBI" id="CHEBI:57483"/>
        <dbReference type="ChEBI" id="CHEBI:57634"/>
        <dbReference type="ChEBI" id="CHEBI:59776"/>
        <dbReference type="EC" id="2.2.1.2"/>
    </reaction>
</comment>
<keyword evidence="2" id="KW-0808">Transferase</keyword>
<comment type="pathway">
    <text evidence="2">Carbohydrate degradation; pentose phosphate pathway; D-glyceraldehyde 3-phosphate and beta-D-fructose 6-phosphate from D-ribose 5-phosphate and D-xylulose 5-phosphate (non-oxidative stage): step 2/3.</text>
</comment>
<sequence>MKFPLLTHLLAVLVLRPSHVAAFTPPPSPSSYHSHSHAVGGPSNDASSPVGPSHPSSSSHHSRVHRRHPPPTTSTALRISALEALADMTTLSIDSGDIDTVARYARTGLITDATTNPLFVSRAGSNGDARYEAMVDDAIAYAKDRTCSEDGCPMPTRTLDVAMDRLAVNLGRELARLIPGRVSTEVDVRLSYDTNASVDRALSIVDMYAECGVSRDRILIKLAGTWEGIQAARVLENEHDVRCNITLVFSFLQAAAAAQAGAYLISPFPGRILDWHRGRGGGMGERGSSGGGHYVPDADPGVLAVRRMYAYYRRYGYDTICMPASWRPSRGPDVPGSDVDEVLALAGIDEMTLPPNLLDSLSSLESKVVVRKCQAEVDAATCNDPDFKLTKDSYSKYWDTDICGREKLKEGIDAFTSETEKLLGILIEKI</sequence>
<comment type="function">
    <text evidence="2">Catalyzes the rate-limiting step of the non-oxidative phase in the pentose phosphate pathway. Catalyzes the reversible conversion of sedheptulose-7-phosphate and D-glyceraldehyde 3-phosphate into erythrose-4-phosphate and beta-D-fructose 6-phosphate.</text>
</comment>
<dbReference type="Gene3D" id="3.20.20.70">
    <property type="entry name" value="Aldolase class I"/>
    <property type="match status" value="1"/>
</dbReference>
<dbReference type="GO" id="GO:0004801">
    <property type="term" value="F:transaldolase activity"/>
    <property type="evidence" value="ECO:0007669"/>
    <property type="project" value="UniProtKB-EC"/>
</dbReference>
<feature type="signal peptide" evidence="4">
    <location>
        <begin position="1"/>
        <end position="22"/>
    </location>
</feature>
<feature type="compositionally biased region" description="Basic residues" evidence="3">
    <location>
        <begin position="60"/>
        <end position="69"/>
    </location>
</feature>
<dbReference type="PANTHER" id="PTHR10683">
    <property type="entry name" value="TRANSALDOLASE"/>
    <property type="match status" value="1"/>
</dbReference>
<dbReference type="InterPro" id="IPR013785">
    <property type="entry name" value="Aldolase_TIM"/>
</dbReference>
<keyword evidence="1" id="KW-0704">Schiff base</keyword>
<dbReference type="Pfam" id="PF00923">
    <property type="entry name" value="TAL_FSA"/>
    <property type="match status" value="1"/>
</dbReference>
<evidence type="ECO:0000256" key="3">
    <source>
        <dbReference type="SAM" id="MobiDB-lite"/>
    </source>
</evidence>
<dbReference type="AlphaFoldDB" id="A0ABD3RXI4"/>
<keyword evidence="2" id="KW-0570">Pentose shunt</keyword>
<evidence type="ECO:0000313" key="5">
    <source>
        <dbReference type="EMBL" id="KAL3816935.1"/>
    </source>
</evidence>